<feature type="transmembrane region" description="Helical" evidence="2">
    <location>
        <begin position="125"/>
        <end position="148"/>
    </location>
</feature>
<name>A0A3M6Y8C0_HORWE</name>
<organism evidence="3 4">
    <name type="scientific">Hortaea werneckii</name>
    <name type="common">Black yeast</name>
    <name type="synonym">Cladosporium werneckii</name>
    <dbReference type="NCBI Taxonomy" id="91943"/>
    <lineage>
        <taxon>Eukaryota</taxon>
        <taxon>Fungi</taxon>
        <taxon>Dikarya</taxon>
        <taxon>Ascomycota</taxon>
        <taxon>Pezizomycotina</taxon>
        <taxon>Dothideomycetes</taxon>
        <taxon>Dothideomycetidae</taxon>
        <taxon>Mycosphaerellales</taxon>
        <taxon>Teratosphaeriaceae</taxon>
        <taxon>Hortaea</taxon>
    </lineage>
</organism>
<comment type="caution">
    <text evidence="3">The sequence shown here is derived from an EMBL/GenBank/DDBJ whole genome shotgun (WGS) entry which is preliminary data.</text>
</comment>
<feature type="compositionally biased region" description="Basic and acidic residues" evidence="1">
    <location>
        <begin position="292"/>
        <end position="303"/>
    </location>
</feature>
<feature type="compositionally biased region" description="Basic and acidic residues" evidence="1">
    <location>
        <begin position="313"/>
        <end position="337"/>
    </location>
</feature>
<dbReference type="EMBL" id="QWIM01003643">
    <property type="protein sequence ID" value="RMX99020.1"/>
    <property type="molecule type" value="Genomic_DNA"/>
</dbReference>
<feature type="region of interest" description="Disordered" evidence="1">
    <location>
        <begin position="269"/>
        <end position="337"/>
    </location>
</feature>
<keyword evidence="2" id="KW-0812">Transmembrane</keyword>
<reference evidence="3 4" key="1">
    <citation type="journal article" date="2018" name="BMC Genomics">
        <title>Genomic evidence for intraspecific hybridization in a clonal and extremely halotolerant yeast.</title>
        <authorList>
            <person name="Gostincar C."/>
            <person name="Stajich J.E."/>
            <person name="Zupancic J."/>
            <person name="Zalar P."/>
            <person name="Gunde-Cimerman N."/>
        </authorList>
    </citation>
    <scope>NUCLEOTIDE SEQUENCE [LARGE SCALE GENOMIC DNA]</scope>
    <source>
        <strain evidence="3 4">EXF-6651</strain>
    </source>
</reference>
<evidence type="ECO:0000256" key="1">
    <source>
        <dbReference type="SAM" id="MobiDB-lite"/>
    </source>
</evidence>
<protein>
    <recommendedName>
        <fullName evidence="5">Tetraspanin Tsp3</fullName>
    </recommendedName>
</protein>
<keyword evidence="2" id="KW-1133">Transmembrane helix</keyword>
<evidence type="ECO:0000256" key="2">
    <source>
        <dbReference type="SAM" id="Phobius"/>
    </source>
</evidence>
<sequence length="337" mass="37105">MPTQATTVQQHWAPLPYFQLHDSLTTTLSSCAHLFVAIFCQALNTDTSLKDGSDSEASNTYSQRSVLTVLAAFALHHSHVYSLPIPDIVCALALALPPLAGVALETVLSLDSHLARKGQVHASRIFQATVAAFLIYETVVATLAGVYVSPFGGMQCALKDRWAALRSAKDADSIRKIQDAFNCCGLMSNKDMAWPFPDKAHPEANRCMVRFDRSRACIEPWRAEEQRVAIMLMIVPIAVFLWKASSPILVILAPSSTSTWLPSAIRLPQEDSSTAGRPRQAIGYRDADGDEDSVRAEVNRLNKDSNTASQVGGERRRPSGHSHFREHDYWRNSTEDA</sequence>
<evidence type="ECO:0000313" key="4">
    <source>
        <dbReference type="Proteomes" id="UP000276864"/>
    </source>
</evidence>
<proteinExistence type="predicted"/>
<evidence type="ECO:0000313" key="3">
    <source>
        <dbReference type="EMBL" id="RMX99020.1"/>
    </source>
</evidence>
<evidence type="ECO:0008006" key="5">
    <source>
        <dbReference type="Google" id="ProtNLM"/>
    </source>
</evidence>
<gene>
    <name evidence="3" type="ORF">D0866_16105</name>
</gene>
<accession>A0A3M6Y8C0</accession>
<keyword evidence="2" id="KW-0472">Membrane</keyword>
<dbReference type="AlphaFoldDB" id="A0A3M6Y8C0"/>
<dbReference type="Proteomes" id="UP000276864">
    <property type="component" value="Unassembled WGS sequence"/>
</dbReference>
<dbReference type="VEuPathDB" id="FungiDB:BTJ68_05550"/>